<gene>
    <name evidence="13" type="ORF">HPP92_009839</name>
</gene>
<evidence type="ECO:0000256" key="7">
    <source>
        <dbReference type="ARBA" id="ARBA00023163"/>
    </source>
</evidence>
<protein>
    <recommendedName>
        <fullName evidence="10">Auxin-responsive protein</fullName>
    </recommendedName>
</protein>
<proteinExistence type="inferred from homology"/>
<evidence type="ECO:0000256" key="4">
    <source>
        <dbReference type="ARBA" id="ARBA00011726"/>
    </source>
</evidence>
<dbReference type="OrthoDB" id="7848332at2759"/>
<dbReference type="PANTHER" id="PTHR31734">
    <property type="entry name" value="AUXIN-RESPONSIVE PROTEIN IAA17"/>
    <property type="match status" value="1"/>
</dbReference>
<evidence type="ECO:0000256" key="3">
    <source>
        <dbReference type="ARBA" id="ARBA00006728"/>
    </source>
</evidence>
<keyword evidence="7 10" id="KW-0804">Transcription</keyword>
<evidence type="ECO:0000256" key="8">
    <source>
        <dbReference type="ARBA" id="ARBA00023242"/>
    </source>
</evidence>
<comment type="function">
    <text evidence="1 10">Aux/IAA proteins are short-lived transcriptional factors that function as repressors of early auxin response genes at low auxin concentrations.</text>
</comment>
<dbReference type="InterPro" id="IPR033389">
    <property type="entry name" value="AUX/IAA_dom"/>
</dbReference>
<comment type="similarity">
    <text evidence="3 10">Belongs to the Aux/IAA family.</text>
</comment>
<feature type="transmembrane region" description="Helical" evidence="11">
    <location>
        <begin position="6"/>
        <end position="24"/>
    </location>
</feature>
<keyword evidence="6 10" id="KW-0805">Transcription regulation</keyword>
<evidence type="ECO:0000259" key="12">
    <source>
        <dbReference type="PROSITE" id="PS51745"/>
    </source>
</evidence>
<organism evidence="13 14">
    <name type="scientific">Vanilla planifolia</name>
    <name type="common">Vanilla</name>
    <dbReference type="NCBI Taxonomy" id="51239"/>
    <lineage>
        <taxon>Eukaryota</taxon>
        <taxon>Viridiplantae</taxon>
        <taxon>Streptophyta</taxon>
        <taxon>Embryophyta</taxon>
        <taxon>Tracheophyta</taxon>
        <taxon>Spermatophyta</taxon>
        <taxon>Magnoliopsida</taxon>
        <taxon>Liliopsida</taxon>
        <taxon>Asparagales</taxon>
        <taxon>Orchidaceae</taxon>
        <taxon>Vanilloideae</taxon>
        <taxon>Vanilleae</taxon>
        <taxon>Vanilla</taxon>
    </lineage>
</organism>
<dbReference type="GO" id="GO:0006355">
    <property type="term" value="P:regulation of DNA-templated transcription"/>
    <property type="evidence" value="ECO:0007669"/>
    <property type="project" value="InterPro"/>
</dbReference>
<dbReference type="Pfam" id="PF02309">
    <property type="entry name" value="AUX_IAA"/>
    <property type="match status" value="1"/>
</dbReference>
<comment type="subcellular location">
    <subcellularLocation>
        <location evidence="2 10">Nucleus</location>
    </subcellularLocation>
</comment>
<dbReference type="Gene3D" id="3.10.20.90">
    <property type="entry name" value="Phosphatidylinositol 3-kinase Catalytic Subunit, Chain A, domain 1"/>
    <property type="match status" value="1"/>
</dbReference>
<evidence type="ECO:0000256" key="5">
    <source>
        <dbReference type="ARBA" id="ARBA00022491"/>
    </source>
</evidence>
<dbReference type="FunFam" id="3.10.20.90:FF:000078">
    <property type="entry name" value="Auxin-responsive protein"/>
    <property type="match status" value="1"/>
</dbReference>
<keyword evidence="5 10" id="KW-0678">Repressor</keyword>
<evidence type="ECO:0000256" key="11">
    <source>
        <dbReference type="SAM" id="Phobius"/>
    </source>
</evidence>
<reference evidence="13 14" key="1">
    <citation type="journal article" date="2020" name="Nat. Food">
        <title>A phased Vanilla planifolia genome enables genetic improvement of flavour and production.</title>
        <authorList>
            <person name="Hasing T."/>
            <person name="Tang H."/>
            <person name="Brym M."/>
            <person name="Khazi F."/>
            <person name="Huang T."/>
            <person name="Chambers A.H."/>
        </authorList>
    </citation>
    <scope>NUCLEOTIDE SEQUENCE [LARGE SCALE GENOMIC DNA]</scope>
    <source>
        <tissue evidence="13">Leaf</tissue>
    </source>
</reference>
<evidence type="ECO:0000313" key="14">
    <source>
        <dbReference type="Proteomes" id="UP000639772"/>
    </source>
</evidence>
<keyword evidence="9 10" id="KW-0927">Auxin signaling pathway</keyword>
<comment type="subunit">
    <text evidence="4 10">Homodimers and heterodimers.</text>
</comment>
<dbReference type="GO" id="GO:0009734">
    <property type="term" value="P:auxin-activated signaling pathway"/>
    <property type="evidence" value="ECO:0007669"/>
    <property type="project" value="UniProtKB-UniRule"/>
</dbReference>
<dbReference type="PANTHER" id="PTHR31734:SF226">
    <property type="entry name" value="AUXIN-RESPONSIVE PROTEIN IAA17"/>
    <property type="match status" value="1"/>
</dbReference>
<evidence type="ECO:0000256" key="2">
    <source>
        <dbReference type="ARBA" id="ARBA00004123"/>
    </source>
</evidence>
<dbReference type="Proteomes" id="UP000639772">
    <property type="component" value="Unassembled WGS sequence"/>
</dbReference>
<dbReference type="SUPFAM" id="SSF54277">
    <property type="entry name" value="CAD &amp; PB1 domains"/>
    <property type="match status" value="1"/>
</dbReference>
<dbReference type="AlphaFoldDB" id="A0A835RB10"/>
<dbReference type="EMBL" id="JADCNM010000004">
    <property type="protein sequence ID" value="KAG0487744.1"/>
    <property type="molecule type" value="Genomic_DNA"/>
</dbReference>
<feature type="domain" description="PB1" evidence="12">
    <location>
        <begin position="262"/>
        <end position="364"/>
    </location>
</feature>
<keyword evidence="8 10" id="KW-0539">Nucleus</keyword>
<dbReference type="PROSITE" id="PS51745">
    <property type="entry name" value="PB1"/>
    <property type="match status" value="1"/>
</dbReference>
<sequence length="379" mass="41696">MFLLVLRLFFYFFIYLFIFSVHKLHTHLLVARESLINIIRYISKVGRRLSSPRPGLLLFLLSDFVVEKRTSANCSTAAGRTMTPSVEHYYMALSDLSTQASSSPSCYEAEDDGVKLGMELKDTELRLGLPGLETPERMGSAGLTLVLPRGPVSGAKRGFNDTVDGSGKWVLSRGCGEEGEFGMGGKLLSLVAENGGGFGAGMESVQSGKKLENENIVAENGIAPVVKEVVGWPPIRSYRKNTLANNPEKIKEDAEGKQGLGSLFVKVSMDGAPYLRKVDLKTYSNYREMSSELGNMFSCFTTVQCGSLGLPAIDGLTESRLVDLLHGSEYVLTYEDKDCDWMLVGDVPWEMFTNSCRRIRIMKGSDAIGFAPRSMEKRA</sequence>
<dbReference type="GO" id="GO:0005634">
    <property type="term" value="C:nucleus"/>
    <property type="evidence" value="ECO:0007669"/>
    <property type="project" value="UniProtKB-SubCell"/>
</dbReference>
<evidence type="ECO:0000256" key="1">
    <source>
        <dbReference type="ARBA" id="ARBA00002159"/>
    </source>
</evidence>
<evidence type="ECO:0000256" key="6">
    <source>
        <dbReference type="ARBA" id="ARBA00023015"/>
    </source>
</evidence>
<comment type="caution">
    <text evidence="13">The sequence shown here is derived from an EMBL/GenBank/DDBJ whole genome shotgun (WGS) entry which is preliminary data.</text>
</comment>
<keyword evidence="11" id="KW-1133">Transmembrane helix</keyword>
<name>A0A835RB10_VANPL</name>
<keyword evidence="11" id="KW-0812">Transmembrane</keyword>
<dbReference type="InterPro" id="IPR003311">
    <property type="entry name" value="AUX_IAA"/>
</dbReference>
<dbReference type="InterPro" id="IPR053793">
    <property type="entry name" value="PB1-like"/>
</dbReference>
<evidence type="ECO:0000313" key="13">
    <source>
        <dbReference type="EMBL" id="KAG0487744.1"/>
    </source>
</evidence>
<evidence type="ECO:0000256" key="9">
    <source>
        <dbReference type="ARBA" id="ARBA00023294"/>
    </source>
</evidence>
<keyword evidence="11" id="KW-0472">Membrane</keyword>
<accession>A0A835RB10</accession>
<evidence type="ECO:0000256" key="10">
    <source>
        <dbReference type="RuleBase" id="RU004549"/>
    </source>
</evidence>